<dbReference type="EMBL" id="ADWQ01000012">
    <property type="protein sequence ID" value="EFU35060.1"/>
    <property type="molecule type" value="Genomic_DNA"/>
</dbReference>
<name>A0AAN3SEN1_ECOLX</name>
<evidence type="ECO:0000313" key="1">
    <source>
        <dbReference type="EMBL" id="EFU35060.1"/>
    </source>
</evidence>
<gene>
    <name evidence="1" type="ORF">HMPREF9350_03109</name>
</gene>
<dbReference type="Proteomes" id="UP000005056">
    <property type="component" value="Unassembled WGS sequence"/>
</dbReference>
<dbReference type="AlphaFoldDB" id="A0AAN3SEN1"/>
<proteinExistence type="predicted"/>
<evidence type="ECO:0000313" key="2">
    <source>
        <dbReference type="Proteomes" id="UP000005056"/>
    </source>
</evidence>
<reference evidence="1 2" key="1">
    <citation type="submission" date="2010-09" db="EMBL/GenBank/DDBJ databases">
        <authorList>
            <person name="Weinstock G."/>
            <person name="Sodergren E."/>
            <person name="Clifton S."/>
            <person name="Fulton L."/>
            <person name="Fulton B."/>
            <person name="Courtney L."/>
            <person name="Fronick C."/>
            <person name="Harrison M."/>
            <person name="Strong C."/>
            <person name="Farmer C."/>
            <person name="Delahaunty K."/>
            <person name="Markovic C."/>
            <person name="Hall O."/>
            <person name="Minx P."/>
            <person name="Tomlinson C."/>
            <person name="Mitreva M."/>
            <person name="Hou S."/>
            <person name="Chen J."/>
            <person name="Wollam A."/>
            <person name="Pepin K.H."/>
            <person name="Johnson M."/>
            <person name="Bhonagiri V."/>
            <person name="Zhang X."/>
            <person name="Suruliraj S."/>
            <person name="Warren W."/>
            <person name="Chinwalla A."/>
            <person name="Mardis E.R."/>
            <person name="Wilson R.K."/>
        </authorList>
    </citation>
    <scope>NUCLEOTIDE SEQUENCE [LARGE SCALE GENOMIC DNA]</scope>
    <source>
        <strain evidence="1 2">MS 85-1</strain>
    </source>
</reference>
<sequence length="115" mass="13154">MTKNIAMFNLGYFASIKMEVRATDRRCRNTQNNIICLFNARIGNIFYLNVMWAVISQCFHATSRDSSKKSQSLRVAITAGKRAVPQVLGEFLVFSENILITETVRKEKEPDKYQG</sequence>
<organism evidence="1 2">
    <name type="scientific">Escherichia coli MS 85-1</name>
    <dbReference type="NCBI Taxonomy" id="679202"/>
    <lineage>
        <taxon>Bacteria</taxon>
        <taxon>Pseudomonadati</taxon>
        <taxon>Pseudomonadota</taxon>
        <taxon>Gammaproteobacteria</taxon>
        <taxon>Enterobacterales</taxon>
        <taxon>Enterobacteriaceae</taxon>
        <taxon>Escherichia</taxon>
    </lineage>
</organism>
<comment type="caution">
    <text evidence="1">The sequence shown here is derived from an EMBL/GenBank/DDBJ whole genome shotgun (WGS) entry which is preliminary data.</text>
</comment>
<accession>A0AAN3SEN1</accession>
<protein>
    <submittedName>
        <fullName evidence="1">Uncharacterized protein</fullName>
    </submittedName>
</protein>